<organism evidence="1">
    <name type="scientific">Tetraselmis sp. GSL018</name>
    <dbReference type="NCBI Taxonomy" id="582737"/>
    <lineage>
        <taxon>Eukaryota</taxon>
        <taxon>Viridiplantae</taxon>
        <taxon>Chlorophyta</taxon>
        <taxon>core chlorophytes</taxon>
        <taxon>Chlorodendrophyceae</taxon>
        <taxon>Chlorodendrales</taxon>
        <taxon>Chlorodendraceae</taxon>
        <taxon>Tetraselmis</taxon>
    </lineage>
</organism>
<name>A0A061SEA9_9CHLO</name>
<protein>
    <submittedName>
        <fullName evidence="1">Uncharacterized protein</fullName>
    </submittedName>
</protein>
<evidence type="ECO:0000313" key="1">
    <source>
        <dbReference type="EMBL" id="JAC81180.1"/>
    </source>
</evidence>
<sequence>AADNAAHAFREPLPISMIRWCLQPTDNRFNNQGPTRWLDLGAHGRLMVLLEAGRQPAEGPHRPLPPTKPSEFNLQAAAMEFCCGSGRGALASALA</sequence>
<feature type="non-terminal residue" evidence="1">
    <location>
        <position position="1"/>
    </location>
</feature>
<proteinExistence type="predicted"/>
<gene>
    <name evidence="1" type="ORF">TSPGSL018_8513</name>
</gene>
<dbReference type="EMBL" id="GBEZ01003998">
    <property type="protein sequence ID" value="JAC81180.1"/>
    <property type="molecule type" value="Transcribed_RNA"/>
</dbReference>
<accession>A0A061SEA9</accession>
<feature type="non-terminal residue" evidence="1">
    <location>
        <position position="95"/>
    </location>
</feature>
<dbReference type="AlphaFoldDB" id="A0A061SEA9"/>
<reference evidence="1" key="1">
    <citation type="submission" date="2014-05" db="EMBL/GenBank/DDBJ databases">
        <title>The transcriptome of the halophilic microalga Tetraselmis sp. GSL018 isolated from the Great Salt Lake, Utah.</title>
        <authorList>
            <person name="Jinkerson R.E."/>
            <person name="D'Adamo S."/>
            <person name="Posewitz M.C."/>
        </authorList>
    </citation>
    <scope>NUCLEOTIDE SEQUENCE</scope>
    <source>
        <strain evidence="1">GSL018</strain>
    </source>
</reference>